<dbReference type="Gene3D" id="2.120.10.30">
    <property type="entry name" value="TolB, C-terminal domain"/>
    <property type="match status" value="1"/>
</dbReference>
<organism evidence="2">
    <name type="scientific">Magallana gigas</name>
    <name type="common">Pacific oyster</name>
    <name type="synonym">Crassostrea gigas</name>
    <dbReference type="NCBI Taxonomy" id="29159"/>
    <lineage>
        <taxon>Eukaryota</taxon>
        <taxon>Metazoa</taxon>
        <taxon>Spiralia</taxon>
        <taxon>Lophotrochozoa</taxon>
        <taxon>Mollusca</taxon>
        <taxon>Bivalvia</taxon>
        <taxon>Autobranchia</taxon>
        <taxon>Pteriomorphia</taxon>
        <taxon>Ostreida</taxon>
        <taxon>Ostreoidea</taxon>
        <taxon>Ostreidae</taxon>
        <taxon>Magallana</taxon>
    </lineage>
</organism>
<proteinExistence type="predicted"/>
<gene>
    <name evidence="2" type="ORF">CGI_10011758</name>
</gene>
<dbReference type="GO" id="GO:0008270">
    <property type="term" value="F:zinc ion binding"/>
    <property type="evidence" value="ECO:0007669"/>
    <property type="project" value="UniProtKB-KW"/>
</dbReference>
<evidence type="ECO:0000256" key="1">
    <source>
        <dbReference type="SAM" id="MobiDB-lite"/>
    </source>
</evidence>
<sequence>MSILNWVRSGTLGNKTPNSPTLPDPTEIENTEEAQITAVGNAEVENVTTPRNVVSTGHTLQRLGPKCPVMPVFHSNHKKALFNQKIVPESIEENDSAWRRKQLSKLLRQRLSKEGPLLKNLEIHITLPDPGDHKNHLTGEVFDEILRGLTESQRAWAVIGCDVLPYAIGHRVLENVHSCPTCESDFLSEEDQVAHWLNTNHQCDAKQCKTYKDIMLVPDNMEQVNRIEESLMDKLQSQDKTYRDYTLHLERRVKEFHSYLSSTKLQSNPIIFALFDHLQIKPVPATTKPIPPVFAAVKYGKDDVAKLLGRILVPTTKPKNRKKQLVKSLSSMVTRLRDYSVPSVYNVFHVSLGIPDKIWVSDGSGNLVQIDLDMNKLLKIQTSGGNEGYHTVTLDGDLIYADKDKQIINKISQDHKISELIKTEDWEPISIHSSNTNGDILVGMAKDEVGKVTRFSKTGKEIQNIQVDQKRRKLYMYPHYITENTNGGDVCTSDLNKRTVEVVNKSGQYRFSYKGQRTGFNPYGICSDILGHILVCDVDSNTVHILHQDGQFLTLLHDRLVKYPCSVSVDDESNLHVGWYSTNKVTVYKHLE</sequence>
<evidence type="ECO:0000313" key="2">
    <source>
        <dbReference type="EMBL" id="EKC18583.1"/>
    </source>
</evidence>
<dbReference type="GO" id="GO:0000209">
    <property type="term" value="P:protein polyubiquitination"/>
    <property type="evidence" value="ECO:0007669"/>
    <property type="project" value="TreeGrafter"/>
</dbReference>
<dbReference type="PANTHER" id="PTHR24104:SF25">
    <property type="entry name" value="PROTEIN LIN-41"/>
    <property type="match status" value="1"/>
</dbReference>
<dbReference type="InParanoid" id="K1PB06"/>
<accession>K1PB06</accession>
<dbReference type="GO" id="GO:0061630">
    <property type="term" value="F:ubiquitin protein ligase activity"/>
    <property type="evidence" value="ECO:0007669"/>
    <property type="project" value="TreeGrafter"/>
</dbReference>
<protein>
    <submittedName>
        <fullName evidence="2">Tripartite motif-containing protein 2</fullName>
    </submittedName>
</protein>
<reference evidence="2" key="1">
    <citation type="journal article" date="2012" name="Nature">
        <title>The oyster genome reveals stress adaptation and complexity of shell formation.</title>
        <authorList>
            <person name="Zhang G."/>
            <person name="Fang X."/>
            <person name="Guo X."/>
            <person name="Li L."/>
            <person name="Luo R."/>
            <person name="Xu F."/>
            <person name="Yang P."/>
            <person name="Zhang L."/>
            <person name="Wang X."/>
            <person name="Qi H."/>
            <person name="Xiong Z."/>
            <person name="Que H."/>
            <person name="Xie Y."/>
            <person name="Holland P.W."/>
            <person name="Paps J."/>
            <person name="Zhu Y."/>
            <person name="Wu F."/>
            <person name="Chen Y."/>
            <person name="Wang J."/>
            <person name="Peng C."/>
            <person name="Meng J."/>
            <person name="Yang L."/>
            <person name="Liu J."/>
            <person name="Wen B."/>
            <person name="Zhang N."/>
            <person name="Huang Z."/>
            <person name="Zhu Q."/>
            <person name="Feng Y."/>
            <person name="Mount A."/>
            <person name="Hedgecock D."/>
            <person name="Xu Z."/>
            <person name="Liu Y."/>
            <person name="Domazet-Loso T."/>
            <person name="Du Y."/>
            <person name="Sun X."/>
            <person name="Zhang S."/>
            <person name="Liu B."/>
            <person name="Cheng P."/>
            <person name="Jiang X."/>
            <person name="Li J."/>
            <person name="Fan D."/>
            <person name="Wang W."/>
            <person name="Fu W."/>
            <person name="Wang T."/>
            <person name="Wang B."/>
            <person name="Zhang J."/>
            <person name="Peng Z."/>
            <person name="Li Y."/>
            <person name="Li N."/>
            <person name="Wang J."/>
            <person name="Chen M."/>
            <person name="He Y."/>
            <person name="Tan F."/>
            <person name="Song X."/>
            <person name="Zheng Q."/>
            <person name="Huang R."/>
            <person name="Yang H."/>
            <person name="Du X."/>
            <person name="Chen L."/>
            <person name="Yang M."/>
            <person name="Gaffney P.M."/>
            <person name="Wang S."/>
            <person name="Luo L."/>
            <person name="She Z."/>
            <person name="Ming Y."/>
            <person name="Huang W."/>
            <person name="Zhang S."/>
            <person name="Huang B."/>
            <person name="Zhang Y."/>
            <person name="Qu T."/>
            <person name="Ni P."/>
            <person name="Miao G."/>
            <person name="Wang J."/>
            <person name="Wang Q."/>
            <person name="Steinberg C.E."/>
            <person name="Wang H."/>
            <person name="Li N."/>
            <person name="Qian L."/>
            <person name="Zhang G."/>
            <person name="Li Y."/>
            <person name="Yang H."/>
            <person name="Liu X."/>
            <person name="Wang J."/>
            <person name="Yin Y."/>
            <person name="Wang J."/>
        </authorList>
    </citation>
    <scope>NUCLEOTIDE SEQUENCE [LARGE SCALE GENOMIC DNA]</scope>
    <source>
        <strain evidence="2">05x7-T-G4-1.051#20</strain>
    </source>
</reference>
<name>K1PB06_MAGGI</name>
<dbReference type="InterPro" id="IPR011042">
    <property type="entry name" value="6-blade_b-propeller_TolB-like"/>
</dbReference>
<feature type="compositionally biased region" description="Polar residues" evidence="1">
    <location>
        <begin position="11"/>
        <end position="21"/>
    </location>
</feature>
<dbReference type="InterPro" id="IPR050952">
    <property type="entry name" value="TRIM-NHL_E3_ligases"/>
</dbReference>
<dbReference type="GO" id="GO:0043161">
    <property type="term" value="P:proteasome-mediated ubiquitin-dependent protein catabolic process"/>
    <property type="evidence" value="ECO:0007669"/>
    <property type="project" value="TreeGrafter"/>
</dbReference>
<dbReference type="HOGENOM" id="CLU_460979_0_0_1"/>
<dbReference type="EMBL" id="JH817889">
    <property type="protein sequence ID" value="EKC18583.1"/>
    <property type="molecule type" value="Genomic_DNA"/>
</dbReference>
<dbReference type="AlphaFoldDB" id="K1PB06"/>
<feature type="region of interest" description="Disordered" evidence="1">
    <location>
        <begin position="1"/>
        <end position="26"/>
    </location>
</feature>
<dbReference type="SUPFAM" id="SSF63825">
    <property type="entry name" value="YWTD domain"/>
    <property type="match status" value="1"/>
</dbReference>
<dbReference type="PANTHER" id="PTHR24104">
    <property type="entry name" value="E3 UBIQUITIN-PROTEIN LIGASE NHLRC1-RELATED"/>
    <property type="match status" value="1"/>
</dbReference>